<evidence type="ECO:0000313" key="3">
    <source>
        <dbReference type="Proteomes" id="UP001168877"/>
    </source>
</evidence>
<accession>A0AA39TDX2</accession>
<reference evidence="2" key="2">
    <citation type="submission" date="2023-06" db="EMBL/GenBank/DDBJ databases">
        <authorList>
            <person name="Swenson N.G."/>
            <person name="Wegrzyn J.L."/>
            <person name="Mcevoy S.L."/>
        </authorList>
    </citation>
    <scope>NUCLEOTIDE SEQUENCE</scope>
    <source>
        <strain evidence="2">NS2018</strain>
        <tissue evidence="2">Leaf</tissue>
    </source>
</reference>
<keyword evidence="1" id="KW-0812">Transmembrane</keyword>
<feature type="transmembrane region" description="Helical" evidence="1">
    <location>
        <begin position="261"/>
        <end position="293"/>
    </location>
</feature>
<dbReference type="AlphaFoldDB" id="A0AA39TDX2"/>
<dbReference type="EMBL" id="JAUESC010000002">
    <property type="protein sequence ID" value="KAK0604055.1"/>
    <property type="molecule type" value="Genomic_DNA"/>
</dbReference>
<protein>
    <submittedName>
        <fullName evidence="2">Uncharacterized protein</fullName>
    </submittedName>
</protein>
<dbReference type="PANTHER" id="PTHR33133">
    <property type="entry name" value="OS08G0107100 PROTEIN-RELATED"/>
    <property type="match status" value="1"/>
</dbReference>
<proteinExistence type="predicted"/>
<feature type="transmembrane region" description="Helical" evidence="1">
    <location>
        <begin position="229"/>
        <end position="249"/>
    </location>
</feature>
<gene>
    <name evidence="2" type="ORF">LWI29_011633</name>
</gene>
<feature type="transmembrane region" description="Helical" evidence="1">
    <location>
        <begin position="175"/>
        <end position="208"/>
    </location>
</feature>
<feature type="transmembrane region" description="Helical" evidence="1">
    <location>
        <begin position="96"/>
        <end position="121"/>
    </location>
</feature>
<keyword evidence="3" id="KW-1185">Reference proteome</keyword>
<comment type="caution">
    <text evidence="2">The sequence shown here is derived from an EMBL/GenBank/DDBJ whole genome shotgun (WGS) entry which is preliminary data.</text>
</comment>
<feature type="transmembrane region" description="Helical" evidence="1">
    <location>
        <begin position="30"/>
        <end position="52"/>
    </location>
</feature>
<dbReference type="PANTHER" id="PTHR33133:SF5">
    <property type="entry name" value="OS08G0107100 PROTEIN"/>
    <property type="match status" value="1"/>
</dbReference>
<reference evidence="2" key="1">
    <citation type="journal article" date="2022" name="Plant J.">
        <title>Strategies of tolerance reflected in two North American maple genomes.</title>
        <authorList>
            <person name="McEvoy S.L."/>
            <person name="Sezen U.U."/>
            <person name="Trouern-Trend A."/>
            <person name="McMahon S.M."/>
            <person name="Schaberg P.G."/>
            <person name="Yang J."/>
            <person name="Wegrzyn J.L."/>
            <person name="Swenson N.G."/>
        </authorList>
    </citation>
    <scope>NUCLEOTIDE SEQUENCE</scope>
    <source>
        <strain evidence="2">NS2018</strain>
    </source>
</reference>
<organism evidence="2 3">
    <name type="scientific">Acer saccharum</name>
    <name type="common">Sugar maple</name>
    <dbReference type="NCBI Taxonomy" id="4024"/>
    <lineage>
        <taxon>Eukaryota</taxon>
        <taxon>Viridiplantae</taxon>
        <taxon>Streptophyta</taxon>
        <taxon>Embryophyta</taxon>
        <taxon>Tracheophyta</taxon>
        <taxon>Spermatophyta</taxon>
        <taxon>Magnoliopsida</taxon>
        <taxon>eudicotyledons</taxon>
        <taxon>Gunneridae</taxon>
        <taxon>Pentapetalae</taxon>
        <taxon>rosids</taxon>
        <taxon>malvids</taxon>
        <taxon>Sapindales</taxon>
        <taxon>Sapindaceae</taxon>
        <taxon>Hippocastanoideae</taxon>
        <taxon>Acereae</taxon>
        <taxon>Acer</taxon>
    </lineage>
</organism>
<feature type="transmembrane region" description="Helical" evidence="1">
    <location>
        <begin position="142"/>
        <end position="169"/>
    </location>
</feature>
<evidence type="ECO:0000313" key="2">
    <source>
        <dbReference type="EMBL" id="KAK0604055.1"/>
    </source>
</evidence>
<name>A0AA39TDX2_ACESA</name>
<keyword evidence="1" id="KW-1133">Transmembrane helix</keyword>
<keyword evidence="1" id="KW-0472">Membrane</keyword>
<dbReference type="Proteomes" id="UP001168877">
    <property type="component" value="Unassembled WGS sequence"/>
</dbReference>
<sequence>MDREQEQLQFLGFFGSIKESFKIIFSWKKIFTQITLTLILPLSFIFLAHIQISQLLFFKILHNTNTLDHTQFDSSKQHHLSDRISSQWILFWLFKIVYFTFFLILYLLSTAAVVYTIASIYTAKPISFKKVMSVVPRVWKRLLVTFLWSFAIVFVYIVVAIGILALLAVFVADSLIGIVIVIVIFILYLIGFVYISIVWQLASVVSVLEDKYGIKAMKKSRHLIKGKTGVAVAMFVLFTLCFTGIEIVFEEFVVLEWSPNLATSILVGILCFVLLFVVILFGLVVQTIIYFICKSYHHENIDKSSLSDYLEVYLGDYLLLNKTRDVQLEQFRV</sequence>
<evidence type="ECO:0000256" key="1">
    <source>
        <dbReference type="SAM" id="Phobius"/>
    </source>
</evidence>